<dbReference type="Proteomes" id="UP000325933">
    <property type="component" value="Unassembled WGS sequence"/>
</dbReference>
<dbReference type="InterPro" id="IPR000531">
    <property type="entry name" value="Beta-barrel_TonB"/>
</dbReference>
<dbReference type="Pfam" id="PF07715">
    <property type="entry name" value="Plug"/>
    <property type="match status" value="1"/>
</dbReference>
<evidence type="ECO:0000256" key="11">
    <source>
        <dbReference type="PROSITE-ProRule" id="PRU01360"/>
    </source>
</evidence>
<evidence type="ECO:0000313" key="19">
    <source>
        <dbReference type="Proteomes" id="UP000326364"/>
    </source>
</evidence>
<evidence type="ECO:0000256" key="6">
    <source>
        <dbReference type="ARBA" id="ARBA00023004"/>
    </source>
</evidence>
<name>A0A5J5I4E0_9SPHN</name>
<dbReference type="EMBL" id="VYQA01000005">
    <property type="protein sequence ID" value="KAA9030951.1"/>
    <property type="molecule type" value="Genomic_DNA"/>
</dbReference>
<evidence type="ECO:0000256" key="2">
    <source>
        <dbReference type="ARBA" id="ARBA00022448"/>
    </source>
</evidence>
<keyword evidence="6" id="KW-0408">Iron</keyword>
<keyword evidence="4" id="KW-0410">Iron transport</keyword>
<dbReference type="AlphaFoldDB" id="A0A5J5I4E0"/>
<evidence type="ECO:0000256" key="4">
    <source>
        <dbReference type="ARBA" id="ARBA00022496"/>
    </source>
</evidence>
<feature type="signal peptide" evidence="13">
    <location>
        <begin position="1"/>
        <end position="23"/>
    </location>
</feature>
<accession>A0A5J5I4E0</accession>
<feature type="domain" description="TonB-dependent receptor-like beta-barrel" evidence="14">
    <location>
        <begin position="278"/>
        <end position="747"/>
    </location>
</feature>
<dbReference type="InterPro" id="IPR039426">
    <property type="entry name" value="TonB-dep_rcpt-like"/>
</dbReference>
<dbReference type="Gene3D" id="2.40.170.20">
    <property type="entry name" value="TonB-dependent receptor, beta-barrel domain"/>
    <property type="match status" value="1"/>
</dbReference>
<evidence type="ECO:0000313" key="17">
    <source>
        <dbReference type="EMBL" id="KAA9030951.1"/>
    </source>
</evidence>
<evidence type="ECO:0000256" key="8">
    <source>
        <dbReference type="ARBA" id="ARBA00023077"/>
    </source>
</evidence>
<proteinExistence type="inferred from homology"/>
<comment type="similarity">
    <text evidence="11 12">Belongs to the TonB-dependent receptor family.</text>
</comment>
<keyword evidence="17" id="KW-0675">Receptor</keyword>
<evidence type="ECO:0000259" key="15">
    <source>
        <dbReference type="Pfam" id="PF07715"/>
    </source>
</evidence>
<evidence type="ECO:0000256" key="10">
    <source>
        <dbReference type="ARBA" id="ARBA00023237"/>
    </source>
</evidence>
<evidence type="ECO:0000259" key="14">
    <source>
        <dbReference type="Pfam" id="PF00593"/>
    </source>
</evidence>
<feature type="domain" description="TonB-dependent receptor plug" evidence="15">
    <location>
        <begin position="50"/>
        <end position="157"/>
    </location>
</feature>
<evidence type="ECO:0000256" key="12">
    <source>
        <dbReference type="RuleBase" id="RU003357"/>
    </source>
</evidence>
<comment type="caution">
    <text evidence="17">The sequence shown here is derived from an EMBL/GenBank/DDBJ whole genome shotgun (WGS) entry which is preliminary data.</text>
</comment>
<evidence type="ECO:0000313" key="16">
    <source>
        <dbReference type="EMBL" id="KAA9018316.1"/>
    </source>
</evidence>
<evidence type="ECO:0000256" key="3">
    <source>
        <dbReference type="ARBA" id="ARBA00022452"/>
    </source>
</evidence>
<evidence type="ECO:0000256" key="9">
    <source>
        <dbReference type="ARBA" id="ARBA00023136"/>
    </source>
</evidence>
<evidence type="ECO:0000256" key="13">
    <source>
        <dbReference type="SAM" id="SignalP"/>
    </source>
</evidence>
<dbReference type="InterPro" id="IPR036942">
    <property type="entry name" value="Beta-barrel_TonB_sf"/>
</dbReference>
<dbReference type="InterPro" id="IPR012910">
    <property type="entry name" value="Plug_dom"/>
</dbReference>
<dbReference type="PROSITE" id="PS52016">
    <property type="entry name" value="TONB_DEPENDENT_REC_3"/>
    <property type="match status" value="1"/>
</dbReference>
<comment type="subcellular location">
    <subcellularLocation>
        <location evidence="1 11">Cell outer membrane</location>
        <topology evidence="1 11">Multi-pass membrane protein</topology>
    </subcellularLocation>
</comment>
<dbReference type="Proteomes" id="UP000326364">
    <property type="component" value="Unassembled WGS sequence"/>
</dbReference>
<evidence type="ECO:0000256" key="5">
    <source>
        <dbReference type="ARBA" id="ARBA00022692"/>
    </source>
</evidence>
<feature type="chain" id="PRO_5023823404" evidence="13">
    <location>
        <begin position="24"/>
        <end position="781"/>
    </location>
</feature>
<keyword evidence="13" id="KW-0732">Signal</keyword>
<evidence type="ECO:0000313" key="18">
    <source>
        <dbReference type="Proteomes" id="UP000325933"/>
    </source>
</evidence>
<dbReference type="GO" id="GO:0006826">
    <property type="term" value="P:iron ion transport"/>
    <property type="evidence" value="ECO:0007669"/>
    <property type="project" value="UniProtKB-KW"/>
</dbReference>
<protein>
    <submittedName>
        <fullName evidence="17">TonB-dependent receptor plug domain-containing protein</fullName>
    </submittedName>
</protein>
<keyword evidence="8 12" id="KW-0798">TonB box</keyword>
<dbReference type="Pfam" id="PF00593">
    <property type="entry name" value="TonB_dep_Rec_b-barrel"/>
    <property type="match status" value="1"/>
</dbReference>
<dbReference type="PANTHER" id="PTHR32552:SF81">
    <property type="entry name" value="TONB-DEPENDENT OUTER MEMBRANE RECEPTOR"/>
    <property type="match status" value="1"/>
</dbReference>
<reference evidence="18 19" key="1">
    <citation type="submission" date="2019-09" db="EMBL/GenBank/DDBJ databases">
        <authorList>
            <person name="Feng G."/>
        </authorList>
    </citation>
    <scope>NUCLEOTIDE SEQUENCE [LARGE SCALE GENOMIC DNA]</scope>
    <source>
        <strain evidence="17 18">KACC 19283</strain>
        <strain evidence="16 19">KACC 19284</strain>
    </source>
</reference>
<sequence>MAYCIGASLIALVAGTGTAGAQAADPQAGGGGNNAYADIIVTANKREQSLSDVGISITAETGDTLLQRGINSPTDLGKIVPGLTVQPSPFNTPVYTLRGVGFYETTLSAAPTVAVYTDEVALPFSAPTRGAAFDIERVEVLKGPQGTLFGQNTTGGAINYIVAKPTDDFKAGATASFGRFSTYDVQGYVSGPMSNTLKARVAIRTIQSGPWQKSFTRSDELGKQDMLQGRVLLDWQPSDKVKFLLNVNGWRDKGDTQAAQIVSDNCAGSVEGTCGSPDATNFKNYPRSPRTPRAADWGYGIFGRRPARDDSFWQASLRADFELNDNLTFTSISAYSHYKTDSVQDFDGTTYASVDTNTTGYIKDVAQELRLTGEFDSLTFIAGGNYNKSKTFDRLFYNFSEGPSSNPLWMIPGAPRGILTFNYSRQDVKNLAAFANAEYKVTPNITLIGGIRYTDSKRSFEGCTNDFGGDTATWWNAIFGTNVQPGGCLTFTPNFPEIFDPAAFDNLNEDNVSWNVGANYKTDGGTLFYTRVARGYKSGSFPTASVASYSGYVPVKQESVTAYEVGIKGPLADRRIEYALAGFYYDYKDKQLRGRKPDPVFGTLDGLVQIPKSRIWGVEASIVGRPVDGLRVSLGGTYINTKITEFEGYDAFDDLRNFSGQKFPYAPKLTAVADAEYQAPISSSAEGFIGISLTYNSKTTTALANTTTAFVDADPRFDMKAYALVDLRAGFEFPDSNVRAGIYIRNVGNTYYWSNVQDNLASISRFAGMPRTYGVQVSWHM</sequence>
<keyword evidence="19" id="KW-1185">Reference proteome</keyword>
<dbReference type="SUPFAM" id="SSF56935">
    <property type="entry name" value="Porins"/>
    <property type="match status" value="1"/>
</dbReference>
<dbReference type="PANTHER" id="PTHR32552">
    <property type="entry name" value="FERRICHROME IRON RECEPTOR-RELATED"/>
    <property type="match status" value="1"/>
</dbReference>
<keyword evidence="9 11" id="KW-0472">Membrane</keyword>
<keyword evidence="5 11" id="KW-0812">Transmembrane</keyword>
<dbReference type="EMBL" id="VYQB01000005">
    <property type="protein sequence ID" value="KAA9018316.1"/>
    <property type="molecule type" value="Genomic_DNA"/>
</dbReference>
<gene>
    <name evidence="17" type="ORF">F4U95_08730</name>
    <name evidence="16" type="ORF">F4U96_08780</name>
</gene>
<keyword evidence="7" id="KW-0406">Ion transport</keyword>
<evidence type="ECO:0000256" key="1">
    <source>
        <dbReference type="ARBA" id="ARBA00004571"/>
    </source>
</evidence>
<keyword evidence="10 11" id="KW-0998">Cell outer membrane</keyword>
<dbReference type="GO" id="GO:0009279">
    <property type="term" value="C:cell outer membrane"/>
    <property type="evidence" value="ECO:0007669"/>
    <property type="project" value="UniProtKB-SubCell"/>
</dbReference>
<keyword evidence="3 11" id="KW-1134">Transmembrane beta strand</keyword>
<organism evidence="17 18">
    <name type="scientific">Sphingobium limneticum</name>
    <dbReference type="NCBI Taxonomy" id="1007511"/>
    <lineage>
        <taxon>Bacteria</taxon>
        <taxon>Pseudomonadati</taxon>
        <taxon>Pseudomonadota</taxon>
        <taxon>Alphaproteobacteria</taxon>
        <taxon>Sphingomonadales</taxon>
        <taxon>Sphingomonadaceae</taxon>
        <taxon>Sphingobium</taxon>
    </lineage>
</organism>
<keyword evidence="2 11" id="KW-0813">Transport</keyword>
<evidence type="ECO:0000256" key="7">
    <source>
        <dbReference type="ARBA" id="ARBA00023065"/>
    </source>
</evidence>